<gene>
    <name evidence="1" type="ORF">B0F90DRAFT_1668421</name>
</gene>
<accession>A0AAD4M3K5</accession>
<evidence type="ECO:0000313" key="2">
    <source>
        <dbReference type="Proteomes" id="UP001203297"/>
    </source>
</evidence>
<comment type="caution">
    <text evidence="1">The sequence shown here is derived from an EMBL/GenBank/DDBJ whole genome shotgun (WGS) entry which is preliminary data.</text>
</comment>
<dbReference type="AlphaFoldDB" id="A0AAD4M3K5"/>
<protein>
    <submittedName>
        <fullName evidence="1">Uncharacterized protein</fullName>
    </submittedName>
</protein>
<reference evidence="1" key="1">
    <citation type="journal article" date="2022" name="New Phytol.">
        <title>Evolutionary transition to the ectomycorrhizal habit in the genomes of a hyperdiverse lineage of mushroom-forming fungi.</title>
        <authorList>
            <person name="Looney B."/>
            <person name="Miyauchi S."/>
            <person name="Morin E."/>
            <person name="Drula E."/>
            <person name="Courty P.E."/>
            <person name="Kohler A."/>
            <person name="Kuo A."/>
            <person name="LaButti K."/>
            <person name="Pangilinan J."/>
            <person name="Lipzen A."/>
            <person name="Riley R."/>
            <person name="Andreopoulos W."/>
            <person name="He G."/>
            <person name="Johnson J."/>
            <person name="Nolan M."/>
            <person name="Tritt A."/>
            <person name="Barry K.W."/>
            <person name="Grigoriev I.V."/>
            <person name="Nagy L.G."/>
            <person name="Hibbett D."/>
            <person name="Henrissat B."/>
            <person name="Matheny P.B."/>
            <person name="Labbe J."/>
            <person name="Martin F.M."/>
        </authorList>
    </citation>
    <scope>NUCLEOTIDE SEQUENCE</scope>
    <source>
        <strain evidence="1">BPL690</strain>
    </source>
</reference>
<proteinExistence type="predicted"/>
<evidence type="ECO:0000313" key="1">
    <source>
        <dbReference type="EMBL" id="KAI0300104.1"/>
    </source>
</evidence>
<name>A0AAD4M3K5_9AGAM</name>
<organism evidence="1 2">
    <name type="scientific">Multifurca ochricompacta</name>
    <dbReference type="NCBI Taxonomy" id="376703"/>
    <lineage>
        <taxon>Eukaryota</taxon>
        <taxon>Fungi</taxon>
        <taxon>Dikarya</taxon>
        <taxon>Basidiomycota</taxon>
        <taxon>Agaricomycotina</taxon>
        <taxon>Agaricomycetes</taxon>
        <taxon>Russulales</taxon>
        <taxon>Russulaceae</taxon>
        <taxon>Multifurca</taxon>
    </lineage>
</organism>
<sequence>MIGLGWNGGEARQKVVKWRGREGTRLRNDQNDNLNLGWEGQDLGYLHMPEMGNERRKGVPGNVSVKGSHLEMGCERVRGRKSGGGSGMGGVRLYRIEFGPGKEGRGGDNEEDDLGELELGGTLGLSVSEVGVRGSGTVVPLRRVRRRWEIDIEKRSRSRLGKERKENRKKD</sequence>
<keyword evidence="2" id="KW-1185">Reference proteome</keyword>
<dbReference type="Proteomes" id="UP001203297">
    <property type="component" value="Unassembled WGS sequence"/>
</dbReference>
<dbReference type="EMBL" id="WTXG01000019">
    <property type="protein sequence ID" value="KAI0300104.1"/>
    <property type="molecule type" value="Genomic_DNA"/>
</dbReference>